<name>A0A0R3PJU1_ANGCS</name>
<dbReference type="Proteomes" id="UP000267027">
    <property type="component" value="Unassembled WGS sequence"/>
</dbReference>
<gene>
    <name evidence="1" type="ORF">ACOC_LOCUS4772</name>
</gene>
<evidence type="ECO:0000313" key="3">
    <source>
        <dbReference type="WBParaSite" id="ACOC_0000477101-mRNA-1"/>
    </source>
</evidence>
<proteinExistence type="predicted"/>
<accession>A0A0R3PJU1</accession>
<sequence length="124" mass="14384">MLLFTFMVHMEREKLRQPEKNEKDDSSKNFVDDIQQADWSVVADNAAVTLVDKQRGLAGLLLSRDLAFRQILSCPDVLLFDFSPTKLHVGFRKVEPVARRIYPSLLYMMEGGFGYRRDPSFIRE</sequence>
<dbReference type="WBParaSite" id="ACOC_0000477101-mRNA-1">
    <property type="protein sequence ID" value="ACOC_0000477101-mRNA-1"/>
    <property type="gene ID" value="ACOC_0000477101"/>
</dbReference>
<reference evidence="3" key="1">
    <citation type="submission" date="2017-02" db="UniProtKB">
        <authorList>
            <consortium name="WormBaseParasite"/>
        </authorList>
    </citation>
    <scope>IDENTIFICATION</scope>
</reference>
<keyword evidence="2" id="KW-1185">Reference proteome</keyword>
<reference evidence="1 2" key="2">
    <citation type="submission" date="2018-11" db="EMBL/GenBank/DDBJ databases">
        <authorList>
            <consortium name="Pathogen Informatics"/>
        </authorList>
    </citation>
    <scope>NUCLEOTIDE SEQUENCE [LARGE SCALE GENOMIC DNA]</scope>
    <source>
        <strain evidence="1 2">Costa Rica</strain>
    </source>
</reference>
<protein>
    <submittedName>
        <fullName evidence="3">DUF4174 domain-containing protein</fullName>
    </submittedName>
</protein>
<evidence type="ECO:0000313" key="1">
    <source>
        <dbReference type="EMBL" id="VDM56357.1"/>
    </source>
</evidence>
<dbReference type="AlphaFoldDB" id="A0A0R3PJU1"/>
<evidence type="ECO:0000313" key="2">
    <source>
        <dbReference type="Proteomes" id="UP000267027"/>
    </source>
</evidence>
<organism evidence="3">
    <name type="scientific">Angiostrongylus costaricensis</name>
    <name type="common">Nematode worm</name>
    <dbReference type="NCBI Taxonomy" id="334426"/>
    <lineage>
        <taxon>Eukaryota</taxon>
        <taxon>Metazoa</taxon>
        <taxon>Ecdysozoa</taxon>
        <taxon>Nematoda</taxon>
        <taxon>Chromadorea</taxon>
        <taxon>Rhabditida</taxon>
        <taxon>Rhabditina</taxon>
        <taxon>Rhabditomorpha</taxon>
        <taxon>Strongyloidea</taxon>
        <taxon>Metastrongylidae</taxon>
        <taxon>Angiostrongylus</taxon>
    </lineage>
</organism>
<dbReference type="EMBL" id="UYYA01003829">
    <property type="protein sequence ID" value="VDM56357.1"/>
    <property type="molecule type" value="Genomic_DNA"/>
</dbReference>